<feature type="transmembrane region" description="Helical" evidence="1">
    <location>
        <begin position="93"/>
        <end position="113"/>
    </location>
</feature>
<accession>A0AA89NIC4</accession>
<feature type="transmembrane region" description="Helical" evidence="1">
    <location>
        <begin position="181"/>
        <end position="201"/>
    </location>
</feature>
<gene>
    <name evidence="2" type="ORF">HNR78_001009</name>
</gene>
<sequence length="213" mass="24654">MPRDITHPLIEDYLDKLNKGLKNLPNSERRQYIFEVRDHIYNQLNEKINQGMNIDQAVQNTLCEFLPPNQLAKEILQESQGDDGFFSNRGDIFFHYGLIATVGSFGGLSIPVYKGELNVGVILPFIISLIIGILLLNSKVITLNERQLKNLKWVSRILIGFLSVPLSFFSIRIIKDNSINFFSLNYLIILILADLLVYMFLRKLFYHQQLENY</sequence>
<dbReference type="AlphaFoldDB" id="A0AA89NIC4"/>
<feature type="transmembrane region" description="Helical" evidence="1">
    <location>
        <begin position="119"/>
        <end position="136"/>
    </location>
</feature>
<comment type="caution">
    <text evidence="2">The sequence shown here is derived from an EMBL/GenBank/DDBJ whole genome shotgun (WGS) entry which is preliminary data.</text>
</comment>
<name>A0AA89NIC4_9BACL</name>
<organism evidence="2 3">
    <name type="scientific">Parageobacillus toebii NBRC 107807</name>
    <dbReference type="NCBI Taxonomy" id="1223503"/>
    <lineage>
        <taxon>Bacteria</taxon>
        <taxon>Bacillati</taxon>
        <taxon>Bacillota</taxon>
        <taxon>Bacilli</taxon>
        <taxon>Bacillales</taxon>
        <taxon>Anoxybacillaceae</taxon>
        <taxon>Parageobacillus</taxon>
    </lineage>
</organism>
<evidence type="ECO:0000313" key="2">
    <source>
        <dbReference type="EMBL" id="MBB3868128.1"/>
    </source>
</evidence>
<dbReference type="RefSeq" id="WP_062753649.1">
    <property type="nucleotide sequence ID" value="NZ_BDAQ01000003.1"/>
</dbReference>
<dbReference type="Pfam" id="PF22564">
    <property type="entry name" value="HAAS"/>
    <property type="match status" value="1"/>
</dbReference>
<feature type="transmembrane region" description="Helical" evidence="1">
    <location>
        <begin position="157"/>
        <end position="175"/>
    </location>
</feature>
<evidence type="ECO:0000256" key="1">
    <source>
        <dbReference type="SAM" id="Phobius"/>
    </source>
</evidence>
<evidence type="ECO:0000313" key="3">
    <source>
        <dbReference type="Proteomes" id="UP000613002"/>
    </source>
</evidence>
<proteinExistence type="predicted"/>
<reference evidence="2 3" key="1">
    <citation type="submission" date="2020-08" db="EMBL/GenBank/DDBJ databases">
        <title>Genomic Encyclopedia of Type Strains, Phase IV (KMG-IV): sequencing the most valuable type-strain genomes for metagenomic binning, comparative biology and taxonomic classification.</title>
        <authorList>
            <person name="Goeker M."/>
        </authorList>
    </citation>
    <scope>NUCLEOTIDE SEQUENCE [LARGE SCALE GENOMIC DNA]</scope>
    <source>
        <strain evidence="2 3">DSM 14590</strain>
    </source>
</reference>
<keyword evidence="1" id="KW-1133">Transmembrane helix</keyword>
<keyword evidence="3" id="KW-1185">Reference proteome</keyword>
<dbReference type="Proteomes" id="UP000613002">
    <property type="component" value="Unassembled WGS sequence"/>
</dbReference>
<protein>
    <submittedName>
        <fullName evidence="2">Membrane protein</fullName>
    </submittedName>
</protein>
<keyword evidence="1" id="KW-0472">Membrane</keyword>
<dbReference type="EMBL" id="JACICZ010000003">
    <property type="protein sequence ID" value="MBB3868128.1"/>
    <property type="molecule type" value="Genomic_DNA"/>
</dbReference>
<keyword evidence="1" id="KW-0812">Transmembrane</keyword>